<dbReference type="GO" id="GO:0005829">
    <property type="term" value="C:cytosol"/>
    <property type="evidence" value="ECO:0007669"/>
    <property type="project" value="TreeGrafter"/>
</dbReference>
<dbReference type="InterPro" id="IPR050397">
    <property type="entry name" value="Env_Response_Regulators"/>
</dbReference>
<keyword evidence="1" id="KW-0805">Transcription regulation</keyword>
<dbReference type="AlphaFoldDB" id="S5XX05"/>
<dbReference type="Gene3D" id="2.60.120.10">
    <property type="entry name" value="Jelly Rolls"/>
    <property type="match status" value="1"/>
</dbReference>
<gene>
    <name evidence="6" type="ORF">JCM7686_2791</name>
</gene>
<dbReference type="PROSITE" id="PS51063">
    <property type="entry name" value="HTH_CRP_2"/>
    <property type="match status" value="1"/>
</dbReference>
<evidence type="ECO:0000256" key="1">
    <source>
        <dbReference type="ARBA" id="ARBA00023015"/>
    </source>
</evidence>
<evidence type="ECO:0000313" key="7">
    <source>
        <dbReference type="Proteomes" id="UP000015480"/>
    </source>
</evidence>
<evidence type="ECO:0000313" key="6">
    <source>
        <dbReference type="EMBL" id="AGT09847.1"/>
    </source>
</evidence>
<dbReference type="Pfam" id="PF00027">
    <property type="entry name" value="cNMP_binding"/>
    <property type="match status" value="1"/>
</dbReference>
<evidence type="ECO:0000259" key="4">
    <source>
        <dbReference type="PROSITE" id="PS50042"/>
    </source>
</evidence>
<evidence type="ECO:0000256" key="2">
    <source>
        <dbReference type="ARBA" id="ARBA00023125"/>
    </source>
</evidence>
<dbReference type="KEGG" id="pami:JCM7686_2791"/>
<dbReference type="SUPFAM" id="SSF51206">
    <property type="entry name" value="cAMP-binding domain-like"/>
    <property type="match status" value="1"/>
</dbReference>
<protein>
    <submittedName>
        <fullName evidence="6">Cyclic nucleotide-binding protein</fullName>
    </submittedName>
</protein>
<dbReference type="InterPro" id="IPR012318">
    <property type="entry name" value="HTH_CRP"/>
</dbReference>
<dbReference type="InterPro" id="IPR000595">
    <property type="entry name" value="cNMP-bd_dom"/>
</dbReference>
<proteinExistence type="predicted"/>
<feature type="domain" description="HTH crp-type" evidence="5">
    <location>
        <begin position="146"/>
        <end position="218"/>
    </location>
</feature>
<dbReference type="GO" id="GO:0003677">
    <property type="term" value="F:DNA binding"/>
    <property type="evidence" value="ECO:0007669"/>
    <property type="project" value="UniProtKB-KW"/>
</dbReference>
<keyword evidence="3" id="KW-0804">Transcription</keyword>
<dbReference type="PANTHER" id="PTHR24567">
    <property type="entry name" value="CRP FAMILY TRANSCRIPTIONAL REGULATORY PROTEIN"/>
    <property type="match status" value="1"/>
</dbReference>
<dbReference type="PANTHER" id="PTHR24567:SF74">
    <property type="entry name" value="HTH-TYPE TRANSCRIPTIONAL REGULATOR ARCR"/>
    <property type="match status" value="1"/>
</dbReference>
<sequence length="226" mass="25064">MRAMLGLKDMDWFVGLEPADLAPIEAALTLRRFEQGQLIFERGTPGNTVHFVLEGRVLAVHWTQAGREIVYSDIGPGSAFGELSVLTGGLRSLSLYARSDCRLYEMPGELMHELIDINPEVRKAIIRGLVERIHSLSDRVEELTVFGVDDRLRSYLVRLALERGGLDAGSVIHDVPTHAEIANIVGANREAVSRGLAKLGREGAIEAGRKFLRILRPEALFRQRAD</sequence>
<dbReference type="PROSITE" id="PS50042">
    <property type="entry name" value="CNMP_BINDING_3"/>
    <property type="match status" value="1"/>
</dbReference>
<dbReference type="InterPro" id="IPR036388">
    <property type="entry name" value="WH-like_DNA-bd_sf"/>
</dbReference>
<accession>S5XX05</accession>
<dbReference type="HOGENOM" id="CLU_075053_3_2_5"/>
<dbReference type="SUPFAM" id="SSF46785">
    <property type="entry name" value="Winged helix' DNA-binding domain"/>
    <property type="match status" value="1"/>
</dbReference>
<dbReference type="Pfam" id="PF13545">
    <property type="entry name" value="HTH_Crp_2"/>
    <property type="match status" value="1"/>
</dbReference>
<name>S5XX05_PARAH</name>
<organism evidence="6 7">
    <name type="scientific">Paracoccus aminophilus JCM 7686</name>
    <dbReference type="NCBI Taxonomy" id="1367847"/>
    <lineage>
        <taxon>Bacteria</taxon>
        <taxon>Pseudomonadati</taxon>
        <taxon>Pseudomonadota</taxon>
        <taxon>Alphaproteobacteria</taxon>
        <taxon>Rhodobacterales</taxon>
        <taxon>Paracoccaceae</taxon>
        <taxon>Paracoccus</taxon>
    </lineage>
</organism>
<dbReference type="GO" id="GO:0003700">
    <property type="term" value="F:DNA-binding transcription factor activity"/>
    <property type="evidence" value="ECO:0007669"/>
    <property type="project" value="TreeGrafter"/>
</dbReference>
<dbReference type="EMBL" id="CP006650">
    <property type="protein sequence ID" value="AGT09847.1"/>
    <property type="molecule type" value="Genomic_DNA"/>
</dbReference>
<dbReference type="SMART" id="SM00100">
    <property type="entry name" value="cNMP"/>
    <property type="match status" value="1"/>
</dbReference>
<feature type="domain" description="Cyclic nucleotide-binding" evidence="4">
    <location>
        <begin position="12"/>
        <end position="132"/>
    </location>
</feature>
<dbReference type="SMART" id="SM00419">
    <property type="entry name" value="HTH_CRP"/>
    <property type="match status" value="1"/>
</dbReference>
<dbReference type="eggNOG" id="COG0664">
    <property type="taxonomic scope" value="Bacteria"/>
</dbReference>
<dbReference type="OrthoDB" id="9808528at2"/>
<dbReference type="Proteomes" id="UP000015480">
    <property type="component" value="Chromosome"/>
</dbReference>
<dbReference type="InterPro" id="IPR036390">
    <property type="entry name" value="WH_DNA-bd_sf"/>
</dbReference>
<dbReference type="Gene3D" id="1.10.10.10">
    <property type="entry name" value="Winged helix-like DNA-binding domain superfamily/Winged helix DNA-binding domain"/>
    <property type="match status" value="1"/>
</dbReference>
<keyword evidence="7" id="KW-1185">Reference proteome</keyword>
<dbReference type="InterPro" id="IPR018490">
    <property type="entry name" value="cNMP-bd_dom_sf"/>
</dbReference>
<evidence type="ECO:0000256" key="3">
    <source>
        <dbReference type="ARBA" id="ARBA00023163"/>
    </source>
</evidence>
<evidence type="ECO:0000259" key="5">
    <source>
        <dbReference type="PROSITE" id="PS51063"/>
    </source>
</evidence>
<dbReference type="CDD" id="cd00038">
    <property type="entry name" value="CAP_ED"/>
    <property type="match status" value="1"/>
</dbReference>
<reference evidence="6 7" key="1">
    <citation type="journal article" date="2014" name="BMC Genomics">
        <title>Architecture and functions of a multipartite genome of the methylotrophic bacterium Paracoccus aminophilus JCM 7686, containing primary and secondary chromids.</title>
        <authorList>
            <person name="Dziewit L."/>
            <person name="Czarnecki J."/>
            <person name="Wibberg D."/>
            <person name="Radlinska M."/>
            <person name="Mrozek P."/>
            <person name="Szymczak M."/>
            <person name="Schluter A."/>
            <person name="Puhler A."/>
            <person name="Bartosik D."/>
        </authorList>
    </citation>
    <scope>NUCLEOTIDE SEQUENCE [LARGE SCALE GENOMIC DNA]</scope>
    <source>
        <strain evidence="6">JCM 7686</strain>
    </source>
</reference>
<keyword evidence="2" id="KW-0238">DNA-binding</keyword>
<dbReference type="PATRIC" id="fig|1367847.3.peg.2797"/>
<dbReference type="STRING" id="1367847.JCM7686_2791"/>
<dbReference type="InterPro" id="IPR014710">
    <property type="entry name" value="RmlC-like_jellyroll"/>
</dbReference>